<proteinExistence type="predicted"/>
<dbReference type="EMBL" id="LR798301">
    <property type="protein sequence ID" value="CAB5222303.1"/>
    <property type="molecule type" value="Genomic_DNA"/>
</dbReference>
<sequence length="105" mass="11888">MASGMEKMSLAENQRMHNALSELPNALRTSMSLKEISEKTGLSMIELIVDGWETLFDEFRNLRITNDHLARQNTQVFKKFTDAVHVLESTSATVNRMLSELKTAS</sequence>
<evidence type="ECO:0000313" key="1">
    <source>
        <dbReference type="EMBL" id="CAB5222303.1"/>
    </source>
</evidence>
<protein>
    <submittedName>
        <fullName evidence="1">Uncharacterized protein</fullName>
    </submittedName>
</protein>
<reference evidence="1" key="1">
    <citation type="submission" date="2020-05" db="EMBL/GenBank/DDBJ databases">
        <authorList>
            <person name="Chiriac C."/>
            <person name="Salcher M."/>
            <person name="Ghai R."/>
            <person name="Kavagutti S V."/>
        </authorList>
    </citation>
    <scope>NUCLEOTIDE SEQUENCE</scope>
</reference>
<organism evidence="1">
    <name type="scientific">uncultured Caudovirales phage</name>
    <dbReference type="NCBI Taxonomy" id="2100421"/>
    <lineage>
        <taxon>Viruses</taxon>
        <taxon>Duplodnaviria</taxon>
        <taxon>Heunggongvirae</taxon>
        <taxon>Uroviricota</taxon>
        <taxon>Caudoviricetes</taxon>
        <taxon>Peduoviridae</taxon>
        <taxon>Maltschvirus</taxon>
        <taxon>Maltschvirus maltsch</taxon>
    </lineage>
</organism>
<name>A0A6J7X4R9_9CAUD</name>
<accession>A0A6J7X4R9</accession>
<gene>
    <name evidence="1" type="ORF">UFOVP361_103</name>
</gene>